<dbReference type="InterPro" id="IPR004101">
    <property type="entry name" value="Mur_ligase_C"/>
</dbReference>
<evidence type="ECO:0000256" key="5">
    <source>
        <dbReference type="ARBA" id="ARBA00022840"/>
    </source>
</evidence>
<dbReference type="PANTHER" id="PTHR23135:SF4">
    <property type="entry name" value="UDP-N-ACETYLMURAMOYL-L-ALANYL-D-GLUTAMATE--2,6-DIAMINOPIMELATE LIGASE MURE HOMOLOG, CHLOROPLASTIC"/>
    <property type="match status" value="1"/>
</dbReference>
<feature type="modified residue" description="N6-carboxylysine" evidence="10">
    <location>
        <position position="235"/>
    </location>
</feature>
<dbReference type="SUPFAM" id="SSF63418">
    <property type="entry name" value="MurE/MurF N-terminal domain"/>
    <property type="match status" value="1"/>
</dbReference>
<dbReference type="EMBL" id="AP027070">
    <property type="protein sequence ID" value="BDU63121.1"/>
    <property type="molecule type" value="Genomic_DNA"/>
</dbReference>
<dbReference type="Pfam" id="PF08245">
    <property type="entry name" value="Mur_ligase_M"/>
    <property type="match status" value="1"/>
</dbReference>
<evidence type="ECO:0000256" key="8">
    <source>
        <dbReference type="ARBA" id="ARBA00023306"/>
    </source>
</evidence>
<evidence type="ECO:0000256" key="4">
    <source>
        <dbReference type="ARBA" id="ARBA00022741"/>
    </source>
</evidence>
<comment type="PTM">
    <text evidence="10">Carboxylation is probably crucial for Mg(2+) binding and, consequently, for the gamma-phosphate positioning of ATP.</text>
</comment>
<evidence type="ECO:0000256" key="2">
    <source>
        <dbReference type="ARBA" id="ARBA00022598"/>
    </source>
</evidence>
<dbReference type="InterPro" id="IPR000713">
    <property type="entry name" value="Mur_ligase_N"/>
</dbReference>
<evidence type="ECO:0000259" key="12">
    <source>
        <dbReference type="Pfam" id="PF01225"/>
    </source>
</evidence>
<dbReference type="NCBIfam" id="NF001126">
    <property type="entry name" value="PRK00139.1-4"/>
    <property type="match status" value="1"/>
</dbReference>
<keyword evidence="9 10" id="KW-0961">Cell wall biogenesis/degradation</keyword>
<keyword evidence="10" id="KW-0963">Cytoplasm</keyword>
<protein>
    <recommendedName>
        <fullName evidence="10">UDP-N-acetylmuramyl-tripeptide synthetase</fullName>
        <ecNumber evidence="10">6.3.2.-</ecNumber>
    </recommendedName>
    <alternativeName>
        <fullName evidence="10">UDP-MurNAc-tripeptide synthetase</fullName>
    </alternativeName>
</protein>
<comment type="cofactor">
    <cofactor evidence="10">
        <name>Mg(2+)</name>
        <dbReference type="ChEBI" id="CHEBI:18420"/>
    </cofactor>
</comment>
<evidence type="ECO:0000256" key="10">
    <source>
        <dbReference type="HAMAP-Rule" id="MF_00208"/>
    </source>
</evidence>
<dbReference type="InterPro" id="IPR036565">
    <property type="entry name" value="Mur-like_cat_sf"/>
</dbReference>
<feature type="binding site" evidence="10">
    <location>
        <begin position="121"/>
        <end position="127"/>
    </location>
    <ligand>
        <name>ATP</name>
        <dbReference type="ChEBI" id="CHEBI:30616"/>
    </ligand>
</feature>
<feature type="binding site" evidence="10">
    <location>
        <position position="203"/>
    </location>
    <ligand>
        <name>UDP-N-acetyl-alpha-D-muramoyl-L-alanyl-D-glutamate</name>
        <dbReference type="ChEBI" id="CHEBI:83900"/>
    </ligand>
</feature>
<keyword evidence="3 10" id="KW-0132">Cell division</keyword>
<dbReference type="NCBIfam" id="TIGR01085">
    <property type="entry name" value="murE"/>
    <property type="match status" value="1"/>
</dbReference>
<accession>A0ABM8DKS8</accession>
<evidence type="ECO:0000313" key="15">
    <source>
        <dbReference type="EMBL" id="BDU63121.1"/>
    </source>
</evidence>
<evidence type="ECO:0000256" key="1">
    <source>
        <dbReference type="ARBA" id="ARBA00005898"/>
    </source>
</evidence>
<name>A0ABM8DKS8_9SPIR</name>
<feature type="domain" description="Mur ligase central" evidence="14">
    <location>
        <begin position="119"/>
        <end position="324"/>
    </location>
</feature>
<dbReference type="Gene3D" id="3.40.1390.10">
    <property type="entry name" value="MurE/MurF, N-terminal domain"/>
    <property type="match status" value="1"/>
</dbReference>
<keyword evidence="7 10" id="KW-0573">Peptidoglycan synthesis</keyword>
<keyword evidence="5 10" id="KW-0067">ATP-binding</keyword>
<dbReference type="InterPro" id="IPR005761">
    <property type="entry name" value="UDP-N-AcMur-Glu-dNH2Pim_ligase"/>
</dbReference>
<keyword evidence="2 10" id="KW-0436">Ligase</keyword>
<keyword evidence="8 10" id="KW-0131">Cell cycle</keyword>
<keyword evidence="16" id="KW-1185">Reference proteome</keyword>
<dbReference type="Gene3D" id="3.90.190.20">
    <property type="entry name" value="Mur ligase, C-terminal domain"/>
    <property type="match status" value="1"/>
</dbReference>
<keyword evidence="6 10" id="KW-0133">Cell shape</keyword>
<evidence type="ECO:0000313" key="16">
    <source>
        <dbReference type="Proteomes" id="UP001317516"/>
    </source>
</evidence>
<evidence type="ECO:0000256" key="7">
    <source>
        <dbReference type="ARBA" id="ARBA00022984"/>
    </source>
</evidence>
<dbReference type="EC" id="6.3.2.-" evidence="10"/>
<dbReference type="SUPFAM" id="SSF53244">
    <property type="entry name" value="MurD-like peptide ligases, peptide-binding domain"/>
    <property type="match status" value="1"/>
</dbReference>
<dbReference type="InterPro" id="IPR013221">
    <property type="entry name" value="Mur_ligase_cen"/>
</dbReference>
<comment type="function">
    <text evidence="10">Catalyzes the addition of an amino acid to the nucleotide precursor UDP-N-acetylmuramoyl-L-alanyl-D-glutamate (UMAG) in the biosynthesis of bacterial cell-wall peptidoglycan.</text>
</comment>
<dbReference type="Pfam" id="PF02875">
    <property type="entry name" value="Mur_ligase_C"/>
    <property type="match status" value="1"/>
</dbReference>
<evidence type="ECO:0000256" key="6">
    <source>
        <dbReference type="ARBA" id="ARBA00022960"/>
    </source>
</evidence>
<dbReference type="Gene3D" id="3.40.1190.10">
    <property type="entry name" value="Mur-like, catalytic domain"/>
    <property type="match status" value="1"/>
</dbReference>
<feature type="domain" description="Mur ligase N-terminal catalytic" evidence="12">
    <location>
        <begin position="31"/>
        <end position="78"/>
    </location>
</feature>
<dbReference type="SUPFAM" id="SSF53623">
    <property type="entry name" value="MurD-like peptide ligases, catalytic domain"/>
    <property type="match status" value="1"/>
</dbReference>
<dbReference type="HAMAP" id="MF_00208">
    <property type="entry name" value="MurE"/>
    <property type="match status" value="1"/>
</dbReference>
<evidence type="ECO:0000259" key="14">
    <source>
        <dbReference type="Pfam" id="PF08245"/>
    </source>
</evidence>
<feature type="binding site" evidence="10">
    <location>
        <begin position="166"/>
        <end position="167"/>
    </location>
    <ligand>
        <name>UDP-N-acetyl-alpha-D-muramoyl-L-alanyl-D-glutamate</name>
        <dbReference type="ChEBI" id="CHEBI:83900"/>
    </ligand>
</feature>
<comment type="subcellular location">
    <subcellularLocation>
        <location evidence="10 11">Cytoplasm</location>
    </subcellularLocation>
</comment>
<keyword evidence="10" id="KW-0460">Magnesium</keyword>
<dbReference type="InterPro" id="IPR036615">
    <property type="entry name" value="Mur_ligase_C_dom_sf"/>
</dbReference>
<sequence>MNMNKKMLNNVLSKLDKNFVKEIKGSCEVEILGLTYDSRYVLSHFVFFALPGLHFDGQKFINSAIERGSNVIVHTNDIDFYDPNVTYIKIDSCNIKKFMSNFAHIFYNEPSKNLKIIGVTGTDGKSSVCFYIYTLLKSMGVKVGFISTVFFEDGSGTLVKNPYRQSTPESTEIHLILSKMVENNVEYAIVESTSHGLDIRTSRLIDIAYSIAVLTNLSHEHLEFHGTMQHYLNAKLNLFSSADANGGFGIINMDDKNFSTFLNTINRAYTYSLENKNADFFVSKINEQMGFTEFEFYHKNVKYDARVNLTGSFNVENVMAALIVVNQVMNVDVSELIDKLVNIEGLFGRMQGVDFGQNFSLIIDYAHTPGAFLKIFPIFKRLSKNRLISVFGSAGERDVFKRKLQGKIADRYSDIIILCDEDPRGEDSMQIIRDIAEGISGKTLNKDLFFIPDRKSAIEKAINIAHTDDLVVTLGKGHENSIIYKDQSIFWDEQAVVKDIISRNRS</sequence>
<comment type="pathway">
    <text evidence="10 11">Cell wall biogenesis; peptidoglycan biosynthesis.</text>
</comment>
<feature type="binding site" evidence="10">
    <location>
        <position position="38"/>
    </location>
    <ligand>
        <name>UDP-N-acetyl-alpha-D-muramoyl-L-alanyl-D-glutamate</name>
        <dbReference type="ChEBI" id="CHEBI:83900"/>
    </ligand>
</feature>
<dbReference type="Proteomes" id="UP001317516">
    <property type="component" value="Chromosome"/>
</dbReference>
<evidence type="ECO:0000256" key="3">
    <source>
        <dbReference type="ARBA" id="ARBA00022618"/>
    </source>
</evidence>
<dbReference type="Pfam" id="PF01225">
    <property type="entry name" value="Mur_ligase"/>
    <property type="match status" value="1"/>
</dbReference>
<comment type="similarity">
    <text evidence="1 10">Belongs to the MurCDEF family. MurE subfamily.</text>
</comment>
<reference evidence="15 16" key="1">
    <citation type="submission" date="2022-11" db="EMBL/GenBank/DDBJ databases">
        <title>Genome sequence of clinical isolate of the human pathogenic Borrelia fainii.</title>
        <authorList>
            <person name="Itokawa K."/>
            <person name="Sato K."/>
            <person name="Qiu Y."/>
        </authorList>
    </citation>
    <scope>NUCLEOTIDE SEQUENCE [LARGE SCALE GENOMIC DNA]</scope>
    <source>
        <strain evidence="15 16">Qtaro</strain>
    </source>
</reference>
<evidence type="ECO:0000256" key="11">
    <source>
        <dbReference type="RuleBase" id="RU004135"/>
    </source>
</evidence>
<keyword evidence="4 10" id="KW-0547">Nucleotide-binding</keyword>
<dbReference type="InterPro" id="IPR035911">
    <property type="entry name" value="MurE/MurF_N"/>
</dbReference>
<evidence type="ECO:0000256" key="9">
    <source>
        <dbReference type="ARBA" id="ARBA00023316"/>
    </source>
</evidence>
<evidence type="ECO:0000259" key="13">
    <source>
        <dbReference type="Pfam" id="PF02875"/>
    </source>
</evidence>
<comment type="caution">
    <text evidence="10">Lacks conserved residue(s) required for the propagation of feature annotation.</text>
</comment>
<feature type="domain" description="Mur ligase C-terminal" evidence="13">
    <location>
        <begin position="348"/>
        <end position="477"/>
    </location>
</feature>
<dbReference type="PANTHER" id="PTHR23135">
    <property type="entry name" value="MUR LIGASE FAMILY MEMBER"/>
    <property type="match status" value="1"/>
</dbReference>
<feature type="binding site" evidence="10">
    <location>
        <position position="193"/>
    </location>
    <ligand>
        <name>UDP-N-acetyl-alpha-D-muramoyl-L-alanyl-D-glutamate</name>
        <dbReference type="ChEBI" id="CHEBI:83900"/>
    </ligand>
</feature>
<proteinExistence type="inferred from homology"/>
<organism evidence="15 16">
    <name type="scientific">Candidatus Borrelia fainii</name>
    <dbReference type="NCBI Taxonomy" id="2518322"/>
    <lineage>
        <taxon>Bacteria</taxon>
        <taxon>Pseudomonadati</taxon>
        <taxon>Spirochaetota</taxon>
        <taxon>Spirochaetia</taxon>
        <taxon>Spirochaetales</taxon>
        <taxon>Borreliaceae</taxon>
        <taxon>Borrelia</taxon>
    </lineage>
</organism>
<gene>
    <name evidence="10 15" type="primary">murE</name>
    <name evidence="15" type="ORF">BOFE_06610</name>
</gene>